<evidence type="ECO:0000256" key="4">
    <source>
        <dbReference type="ARBA" id="ARBA00022989"/>
    </source>
</evidence>
<dbReference type="Proteomes" id="UP000810292">
    <property type="component" value="Unassembled WGS sequence"/>
</dbReference>
<keyword evidence="6" id="KW-0769">Symport</keyword>
<dbReference type="PANTHER" id="PTHR42948:SF1">
    <property type="entry name" value="TRANSPORTER"/>
    <property type="match status" value="1"/>
</dbReference>
<dbReference type="GO" id="GO:0016020">
    <property type="term" value="C:membrane"/>
    <property type="evidence" value="ECO:0007669"/>
    <property type="project" value="UniProtKB-SubCell"/>
</dbReference>
<evidence type="ECO:0000256" key="6">
    <source>
        <dbReference type="RuleBase" id="RU003732"/>
    </source>
</evidence>
<reference evidence="8" key="1">
    <citation type="submission" date="2020-10" db="EMBL/GenBank/DDBJ databases">
        <authorList>
            <person name="Gilroy R."/>
        </authorList>
    </citation>
    <scope>NUCLEOTIDE SEQUENCE</scope>
    <source>
        <strain evidence="8">14700</strain>
    </source>
</reference>
<feature type="non-terminal residue" evidence="8">
    <location>
        <position position="185"/>
    </location>
</feature>
<dbReference type="InterPro" id="IPR037272">
    <property type="entry name" value="SNS_sf"/>
</dbReference>
<dbReference type="Pfam" id="PF00209">
    <property type="entry name" value="SNF"/>
    <property type="match status" value="1"/>
</dbReference>
<dbReference type="SUPFAM" id="SSF161070">
    <property type="entry name" value="SNF-like"/>
    <property type="match status" value="1"/>
</dbReference>
<dbReference type="GO" id="GO:0015293">
    <property type="term" value="F:symporter activity"/>
    <property type="evidence" value="ECO:0007669"/>
    <property type="project" value="UniProtKB-KW"/>
</dbReference>
<keyword evidence="4 7" id="KW-1133">Transmembrane helix</keyword>
<evidence type="ECO:0000313" key="9">
    <source>
        <dbReference type="Proteomes" id="UP000810292"/>
    </source>
</evidence>
<evidence type="ECO:0000256" key="1">
    <source>
        <dbReference type="ARBA" id="ARBA00004141"/>
    </source>
</evidence>
<proteinExistence type="inferred from homology"/>
<keyword evidence="3 6" id="KW-0812">Transmembrane</keyword>
<dbReference type="PROSITE" id="PS50267">
    <property type="entry name" value="NA_NEUROTRAN_SYMP_3"/>
    <property type="match status" value="1"/>
</dbReference>
<accession>A0A9D9I922</accession>
<dbReference type="EMBL" id="JADIMF010000006">
    <property type="protein sequence ID" value="MBO8468247.1"/>
    <property type="molecule type" value="Genomic_DNA"/>
</dbReference>
<evidence type="ECO:0000256" key="5">
    <source>
        <dbReference type="ARBA" id="ARBA00023136"/>
    </source>
</evidence>
<reference evidence="8" key="2">
    <citation type="journal article" date="2021" name="PeerJ">
        <title>Extensive microbial diversity within the chicken gut microbiome revealed by metagenomics and culture.</title>
        <authorList>
            <person name="Gilroy R."/>
            <person name="Ravi A."/>
            <person name="Getino M."/>
            <person name="Pursley I."/>
            <person name="Horton D.L."/>
            <person name="Alikhan N.F."/>
            <person name="Baker D."/>
            <person name="Gharbi K."/>
            <person name="Hall N."/>
            <person name="Watson M."/>
            <person name="Adriaenssens E.M."/>
            <person name="Foster-Nyarko E."/>
            <person name="Jarju S."/>
            <person name="Secka A."/>
            <person name="Antonio M."/>
            <person name="Oren A."/>
            <person name="Chaudhuri R.R."/>
            <person name="La Ragione R."/>
            <person name="Hildebrand F."/>
            <person name="Pallen M.J."/>
        </authorList>
    </citation>
    <scope>NUCLEOTIDE SEQUENCE</scope>
    <source>
        <strain evidence="8">14700</strain>
    </source>
</reference>
<sequence>MARERLSSRLGFILLSAGCAIGLGNVWRFPYITGRYGGAAFVLMYLLFLVFMGVPVMIMEFAIGRAGRANIVGALKKLEPAGSKWHGVGFVSVAGNYLLLMYYSTITGWLLYYFGSFLSGTLNSTYDTAAVGEYFSSLTAAPGLQIAMMGLALLLTAGIVIIGLKNGVEKITKVMMLILFILMFV</sequence>
<keyword evidence="2 6" id="KW-0813">Transport</keyword>
<keyword evidence="5 7" id="KW-0472">Membrane</keyword>
<comment type="subcellular location">
    <subcellularLocation>
        <location evidence="1">Membrane</location>
        <topology evidence="1">Multi-pass membrane protein</topology>
    </subcellularLocation>
</comment>
<evidence type="ECO:0000256" key="2">
    <source>
        <dbReference type="ARBA" id="ARBA00022448"/>
    </source>
</evidence>
<evidence type="ECO:0000313" key="8">
    <source>
        <dbReference type="EMBL" id="MBO8468247.1"/>
    </source>
</evidence>
<feature type="transmembrane region" description="Helical" evidence="7">
    <location>
        <begin position="85"/>
        <end position="114"/>
    </location>
</feature>
<evidence type="ECO:0000256" key="7">
    <source>
        <dbReference type="SAM" id="Phobius"/>
    </source>
</evidence>
<name>A0A9D9I922_9SPIO</name>
<feature type="transmembrane region" description="Helical" evidence="7">
    <location>
        <begin position="144"/>
        <end position="164"/>
    </location>
</feature>
<feature type="transmembrane region" description="Helical" evidence="7">
    <location>
        <begin position="38"/>
        <end position="64"/>
    </location>
</feature>
<gene>
    <name evidence="8" type="ORF">IAA72_00495</name>
</gene>
<dbReference type="InterPro" id="IPR000175">
    <property type="entry name" value="Na/ntran_symport"/>
</dbReference>
<protein>
    <recommendedName>
        <fullName evidence="6">Transporter</fullName>
    </recommendedName>
</protein>
<dbReference type="PROSITE" id="PS00610">
    <property type="entry name" value="NA_NEUROTRAN_SYMP_1"/>
    <property type="match status" value="1"/>
</dbReference>
<dbReference type="PANTHER" id="PTHR42948">
    <property type="entry name" value="TRANSPORTER"/>
    <property type="match status" value="1"/>
</dbReference>
<organism evidence="8 9">
    <name type="scientific">Candidatus Ornithospirochaeta stercoravium</name>
    <dbReference type="NCBI Taxonomy" id="2840897"/>
    <lineage>
        <taxon>Bacteria</taxon>
        <taxon>Pseudomonadati</taxon>
        <taxon>Spirochaetota</taxon>
        <taxon>Spirochaetia</taxon>
        <taxon>Spirochaetales</taxon>
        <taxon>Spirochaetaceae</taxon>
        <taxon>Spirochaetaceae incertae sedis</taxon>
        <taxon>Candidatus Ornithospirochaeta</taxon>
    </lineage>
</organism>
<comment type="caution">
    <text evidence="8">The sequence shown here is derived from an EMBL/GenBank/DDBJ whole genome shotgun (WGS) entry which is preliminary data.</text>
</comment>
<dbReference type="AlphaFoldDB" id="A0A9D9I922"/>
<evidence type="ECO:0000256" key="3">
    <source>
        <dbReference type="ARBA" id="ARBA00022692"/>
    </source>
</evidence>
<dbReference type="PRINTS" id="PR00176">
    <property type="entry name" value="NANEUSMPORT"/>
</dbReference>
<comment type="similarity">
    <text evidence="6">Belongs to the sodium:neurotransmitter symporter (SNF) (TC 2.A.22) family.</text>
</comment>